<dbReference type="GO" id="GO:0005829">
    <property type="term" value="C:cytosol"/>
    <property type="evidence" value="ECO:0007669"/>
    <property type="project" value="UniProtKB-ARBA"/>
</dbReference>
<dbReference type="CDD" id="cd04458">
    <property type="entry name" value="CSP_CDS"/>
    <property type="match status" value="2"/>
</dbReference>
<dbReference type="PANTHER" id="PTHR11544">
    <property type="entry name" value="COLD SHOCK DOMAIN CONTAINING PROTEINS"/>
    <property type="match status" value="1"/>
</dbReference>
<name>A0A7H1NSB2_9PROT</name>
<gene>
    <name evidence="4" type="ORF">JGUZn3_14480</name>
</gene>
<dbReference type="InterPro" id="IPR019844">
    <property type="entry name" value="CSD_CS"/>
</dbReference>
<feature type="compositionally biased region" description="Basic and acidic residues" evidence="2">
    <location>
        <begin position="18"/>
        <end position="34"/>
    </location>
</feature>
<evidence type="ECO:0000256" key="2">
    <source>
        <dbReference type="SAM" id="MobiDB-lite"/>
    </source>
</evidence>
<dbReference type="Proteomes" id="UP000516349">
    <property type="component" value="Chromosome"/>
</dbReference>
<keyword evidence="4" id="KW-0238">DNA-binding</keyword>
<dbReference type="PROSITE" id="PS51857">
    <property type="entry name" value="CSD_2"/>
    <property type="match status" value="2"/>
</dbReference>
<dbReference type="PROSITE" id="PS00352">
    <property type="entry name" value="CSD_1"/>
    <property type="match status" value="1"/>
</dbReference>
<reference evidence="4 5" key="1">
    <citation type="submission" date="2020-08" db="EMBL/GenBank/DDBJ databases">
        <title>Complete genome sequence of Entomobacter blattae G55GP.</title>
        <authorList>
            <person name="Poehlein A."/>
            <person name="Guzman J."/>
            <person name="Daniel R."/>
            <person name="Vilcinskas A."/>
        </authorList>
    </citation>
    <scope>NUCLEOTIDE SEQUENCE [LARGE SCALE GENOMIC DNA]</scope>
    <source>
        <strain evidence="4 5">G55GP</strain>
    </source>
</reference>
<dbReference type="SUPFAM" id="SSF50249">
    <property type="entry name" value="Nucleic acid-binding proteins"/>
    <property type="match status" value="2"/>
</dbReference>
<feature type="region of interest" description="Disordered" evidence="2">
    <location>
        <begin position="121"/>
        <end position="157"/>
    </location>
</feature>
<sequence length="224" mass="24042">MKNNRTDRSSRSPNRGGFRSDSDMSYAYHDHGGSRGDQGFNSFSSSTPTGPEIGAVVKWFNPTKGFGFVELTDGSGDVFLHANTLNQAGYKQTLPGATLKVYVGNGPKGRQVTEVLFVDESTAEPESHAPRRSENSYGQSFQGAKGGSRTSPDLSHAEEVEGTVKWYNPTKGFGFITPHNGGKDIFIHVSAVERAGLHSLNEGQVMVVQVVQGQKGPEAAAIHV</sequence>
<dbReference type="Gene3D" id="2.40.50.140">
    <property type="entry name" value="Nucleic acid-binding proteins"/>
    <property type="match status" value="2"/>
</dbReference>
<organism evidence="4 5">
    <name type="scientific">Entomobacter blattae</name>
    <dbReference type="NCBI Taxonomy" id="2762277"/>
    <lineage>
        <taxon>Bacteria</taxon>
        <taxon>Pseudomonadati</taxon>
        <taxon>Pseudomonadota</taxon>
        <taxon>Alphaproteobacteria</taxon>
        <taxon>Acetobacterales</taxon>
        <taxon>Acetobacteraceae</taxon>
        <taxon>Entomobacter</taxon>
    </lineage>
</organism>
<keyword evidence="5" id="KW-1185">Reference proteome</keyword>
<dbReference type="KEGG" id="ebla:JGUZn3_14480"/>
<dbReference type="InterPro" id="IPR050181">
    <property type="entry name" value="Cold_shock_domain"/>
</dbReference>
<feature type="domain" description="CSD" evidence="3">
    <location>
        <begin position="52"/>
        <end position="114"/>
    </location>
</feature>
<dbReference type="InterPro" id="IPR012340">
    <property type="entry name" value="NA-bd_OB-fold"/>
</dbReference>
<dbReference type="GO" id="GO:0003677">
    <property type="term" value="F:DNA binding"/>
    <property type="evidence" value="ECO:0007669"/>
    <property type="project" value="UniProtKB-KW"/>
</dbReference>
<evidence type="ECO:0000313" key="4">
    <source>
        <dbReference type="EMBL" id="QNT78672.1"/>
    </source>
</evidence>
<feature type="domain" description="CSD" evidence="3">
    <location>
        <begin position="159"/>
        <end position="224"/>
    </location>
</feature>
<dbReference type="EMBL" id="CP060244">
    <property type="protein sequence ID" value="QNT78672.1"/>
    <property type="molecule type" value="Genomic_DNA"/>
</dbReference>
<protein>
    <submittedName>
        <fullName evidence="4">Cold-shock DNA-binding domain protein</fullName>
    </submittedName>
</protein>
<feature type="region of interest" description="Disordered" evidence="2">
    <location>
        <begin position="1"/>
        <end position="47"/>
    </location>
</feature>
<evidence type="ECO:0000313" key="5">
    <source>
        <dbReference type="Proteomes" id="UP000516349"/>
    </source>
</evidence>
<comment type="subcellular location">
    <subcellularLocation>
        <location evidence="1">Cytoplasm</location>
    </subcellularLocation>
</comment>
<evidence type="ECO:0000256" key="1">
    <source>
        <dbReference type="RuleBase" id="RU000408"/>
    </source>
</evidence>
<dbReference type="InterPro" id="IPR002059">
    <property type="entry name" value="CSP_DNA-bd"/>
</dbReference>
<dbReference type="Pfam" id="PF00313">
    <property type="entry name" value="CSD"/>
    <property type="match status" value="2"/>
</dbReference>
<accession>A0A7H1NSB2</accession>
<dbReference type="InterPro" id="IPR011129">
    <property type="entry name" value="CSD"/>
</dbReference>
<feature type="compositionally biased region" description="Basic and acidic residues" evidence="2">
    <location>
        <begin position="1"/>
        <end position="10"/>
    </location>
</feature>
<dbReference type="AlphaFoldDB" id="A0A7H1NSB2"/>
<feature type="compositionally biased region" description="Basic and acidic residues" evidence="2">
    <location>
        <begin position="125"/>
        <end position="134"/>
    </location>
</feature>
<dbReference type="PRINTS" id="PR00050">
    <property type="entry name" value="COLDSHOCK"/>
</dbReference>
<dbReference type="SMART" id="SM00357">
    <property type="entry name" value="CSP"/>
    <property type="match status" value="2"/>
</dbReference>
<proteinExistence type="predicted"/>
<evidence type="ECO:0000259" key="3">
    <source>
        <dbReference type="PROSITE" id="PS51857"/>
    </source>
</evidence>
<dbReference type="RefSeq" id="WP_275402836.1">
    <property type="nucleotide sequence ID" value="NZ_CP060244.1"/>
</dbReference>
<feature type="compositionally biased region" description="Polar residues" evidence="2">
    <location>
        <begin position="135"/>
        <end position="153"/>
    </location>
</feature>